<accession>A0AAD5MQ20</accession>
<proteinExistence type="predicted"/>
<sequence>MNQYRLPSTASQIVTHLIQNLLAADPSKRPNIKQVLGHEHSEIGLPASLDRRAVPPGVLSPKQIVKQDLMTAHPQRIDRGIGIARVPEDGFLSELYEQISSVCNSRAPSRELKVEDEARKPCQFSGLANGWTTLTNMELDINYVITRMDLTIRFQDRQIVKDLKCPDPISMHWLYPLIYTSSA</sequence>
<gene>
    <name evidence="1" type="ORF">KIN20_022008</name>
</gene>
<dbReference type="AlphaFoldDB" id="A0AAD5MQ20"/>
<organism evidence="1 2">
    <name type="scientific">Parelaphostrongylus tenuis</name>
    <name type="common">Meningeal worm</name>
    <dbReference type="NCBI Taxonomy" id="148309"/>
    <lineage>
        <taxon>Eukaryota</taxon>
        <taxon>Metazoa</taxon>
        <taxon>Ecdysozoa</taxon>
        <taxon>Nematoda</taxon>
        <taxon>Chromadorea</taxon>
        <taxon>Rhabditida</taxon>
        <taxon>Rhabditina</taxon>
        <taxon>Rhabditomorpha</taxon>
        <taxon>Strongyloidea</taxon>
        <taxon>Metastrongylidae</taxon>
        <taxon>Parelaphostrongylus</taxon>
    </lineage>
</organism>
<dbReference type="SUPFAM" id="SSF56112">
    <property type="entry name" value="Protein kinase-like (PK-like)"/>
    <property type="match status" value="1"/>
</dbReference>
<name>A0AAD5MQ20_PARTN</name>
<evidence type="ECO:0000313" key="1">
    <source>
        <dbReference type="EMBL" id="KAJ1362462.1"/>
    </source>
</evidence>
<dbReference type="Proteomes" id="UP001196413">
    <property type="component" value="Unassembled WGS sequence"/>
</dbReference>
<reference evidence="1" key="1">
    <citation type="submission" date="2021-06" db="EMBL/GenBank/DDBJ databases">
        <title>Parelaphostrongylus tenuis whole genome reference sequence.</title>
        <authorList>
            <person name="Garwood T.J."/>
            <person name="Larsen P.A."/>
            <person name="Fountain-Jones N.M."/>
            <person name="Garbe J.R."/>
            <person name="Macchietto M.G."/>
            <person name="Kania S.A."/>
            <person name="Gerhold R.W."/>
            <person name="Richards J.E."/>
            <person name="Wolf T.M."/>
        </authorList>
    </citation>
    <scope>NUCLEOTIDE SEQUENCE</scope>
    <source>
        <strain evidence="1">MNPRO001-30</strain>
        <tissue evidence="1">Meninges</tissue>
    </source>
</reference>
<dbReference type="InterPro" id="IPR011009">
    <property type="entry name" value="Kinase-like_dom_sf"/>
</dbReference>
<evidence type="ECO:0000313" key="2">
    <source>
        <dbReference type="Proteomes" id="UP001196413"/>
    </source>
</evidence>
<keyword evidence="2" id="KW-1185">Reference proteome</keyword>
<comment type="caution">
    <text evidence="1">The sequence shown here is derived from an EMBL/GenBank/DDBJ whole genome shotgun (WGS) entry which is preliminary data.</text>
</comment>
<protein>
    <recommendedName>
        <fullName evidence="3">Protein kinase domain-containing protein</fullName>
    </recommendedName>
</protein>
<evidence type="ECO:0008006" key="3">
    <source>
        <dbReference type="Google" id="ProtNLM"/>
    </source>
</evidence>
<dbReference type="EMBL" id="JAHQIW010004451">
    <property type="protein sequence ID" value="KAJ1362462.1"/>
    <property type="molecule type" value="Genomic_DNA"/>
</dbReference>